<sequence length="122" mass="14256">MEQDKEDIKIVKPILQFLTIFLSTLKKDQVTPEQLLKKATENLGFGDLSDYLGDKLEAVWTELDNIFPVLSKFLNQNLIEPKAEKEKKGIISQLLFLFKAMEYLKERVIYSFVKNQILFEVQ</sequence>
<dbReference type="AlphaFoldDB" id="A0A0F9NCM2"/>
<reference evidence="1" key="1">
    <citation type="journal article" date="2015" name="Nature">
        <title>Complex archaea that bridge the gap between prokaryotes and eukaryotes.</title>
        <authorList>
            <person name="Spang A."/>
            <person name="Saw J.H."/>
            <person name="Jorgensen S.L."/>
            <person name="Zaremba-Niedzwiedzka K."/>
            <person name="Martijn J."/>
            <person name="Lind A.E."/>
            <person name="van Eijk R."/>
            <person name="Schleper C."/>
            <person name="Guy L."/>
            <person name="Ettema T.J."/>
        </authorList>
    </citation>
    <scope>NUCLEOTIDE SEQUENCE</scope>
</reference>
<comment type="caution">
    <text evidence="1">The sequence shown here is derived from an EMBL/GenBank/DDBJ whole genome shotgun (WGS) entry which is preliminary data.</text>
</comment>
<accession>A0A0F9NCM2</accession>
<name>A0A0F9NCM2_9ZZZZ</name>
<evidence type="ECO:0000313" key="1">
    <source>
        <dbReference type="EMBL" id="KKM79137.1"/>
    </source>
</evidence>
<dbReference type="EMBL" id="LAZR01008380">
    <property type="protein sequence ID" value="KKM79137.1"/>
    <property type="molecule type" value="Genomic_DNA"/>
</dbReference>
<protein>
    <submittedName>
        <fullName evidence="1">Uncharacterized protein</fullName>
    </submittedName>
</protein>
<proteinExistence type="predicted"/>
<gene>
    <name evidence="1" type="ORF">LCGC14_1352990</name>
</gene>
<organism evidence="1">
    <name type="scientific">marine sediment metagenome</name>
    <dbReference type="NCBI Taxonomy" id="412755"/>
    <lineage>
        <taxon>unclassified sequences</taxon>
        <taxon>metagenomes</taxon>
        <taxon>ecological metagenomes</taxon>
    </lineage>
</organism>